<dbReference type="EMBL" id="LGRX02022639">
    <property type="protein sequence ID" value="KAK3255417.1"/>
    <property type="molecule type" value="Genomic_DNA"/>
</dbReference>
<evidence type="ECO:0000256" key="1">
    <source>
        <dbReference type="SAM" id="MobiDB-lite"/>
    </source>
</evidence>
<evidence type="ECO:0000313" key="3">
    <source>
        <dbReference type="Proteomes" id="UP001190700"/>
    </source>
</evidence>
<name>A0AAE0F9A2_9CHLO</name>
<dbReference type="AlphaFoldDB" id="A0AAE0F9A2"/>
<evidence type="ECO:0000313" key="2">
    <source>
        <dbReference type="EMBL" id="KAK3255417.1"/>
    </source>
</evidence>
<protein>
    <submittedName>
        <fullName evidence="2">Uncharacterized protein</fullName>
    </submittedName>
</protein>
<keyword evidence="3" id="KW-1185">Reference proteome</keyword>
<proteinExistence type="predicted"/>
<organism evidence="2 3">
    <name type="scientific">Cymbomonas tetramitiformis</name>
    <dbReference type="NCBI Taxonomy" id="36881"/>
    <lineage>
        <taxon>Eukaryota</taxon>
        <taxon>Viridiplantae</taxon>
        <taxon>Chlorophyta</taxon>
        <taxon>Pyramimonadophyceae</taxon>
        <taxon>Pyramimonadales</taxon>
        <taxon>Pyramimonadaceae</taxon>
        <taxon>Cymbomonas</taxon>
    </lineage>
</organism>
<reference evidence="2 3" key="1">
    <citation type="journal article" date="2015" name="Genome Biol. Evol.">
        <title>Comparative Genomics of a Bacterivorous Green Alga Reveals Evolutionary Causalities and Consequences of Phago-Mixotrophic Mode of Nutrition.</title>
        <authorList>
            <person name="Burns J.A."/>
            <person name="Paasch A."/>
            <person name="Narechania A."/>
            <person name="Kim E."/>
        </authorList>
    </citation>
    <scope>NUCLEOTIDE SEQUENCE [LARGE SCALE GENOMIC DNA]</scope>
    <source>
        <strain evidence="2 3">PLY_AMNH</strain>
    </source>
</reference>
<feature type="non-terminal residue" evidence="2">
    <location>
        <position position="1"/>
    </location>
</feature>
<sequence length="93" mass="9933">EVAGHVAVMRGKDTTRPSGSQYPRNQRPPQTRLGDPLAGFAICGSNSLCRHTSEMSSLVIQCARAKAASPRHRPAACGLYLKRNGWSSPASSL</sequence>
<comment type="caution">
    <text evidence="2">The sequence shown here is derived from an EMBL/GenBank/DDBJ whole genome shotgun (WGS) entry which is preliminary data.</text>
</comment>
<dbReference type="Proteomes" id="UP001190700">
    <property type="component" value="Unassembled WGS sequence"/>
</dbReference>
<feature type="compositionally biased region" description="Polar residues" evidence="1">
    <location>
        <begin position="16"/>
        <end position="29"/>
    </location>
</feature>
<gene>
    <name evidence="2" type="ORF">CYMTET_35398</name>
</gene>
<accession>A0AAE0F9A2</accession>
<feature type="region of interest" description="Disordered" evidence="1">
    <location>
        <begin position="1"/>
        <end position="33"/>
    </location>
</feature>